<dbReference type="EMBL" id="DMAI01000182">
    <property type="protein sequence ID" value="HAE48086.1"/>
    <property type="molecule type" value="Genomic_DNA"/>
</dbReference>
<comment type="caution">
    <text evidence="6">The sequence shown here is derived from an EMBL/GenBank/DDBJ whole genome shotgun (WGS) entry which is preliminary data.</text>
</comment>
<dbReference type="PANTHER" id="PTHR47811:SF1">
    <property type="entry name" value="TRNA PSEUDOURIDINE SYNTHASE D"/>
    <property type="match status" value="1"/>
</dbReference>
<evidence type="ECO:0000256" key="1">
    <source>
        <dbReference type="ARBA" id="ARBA00007953"/>
    </source>
</evidence>
<comment type="similarity">
    <text evidence="1">Belongs to the pseudouridine synthase TruD family.</text>
</comment>
<dbReference type="InterPro" id="IPR042214">
    <property type="entry name" value="TruD_catalytic"/>
</dbReference>
<evidence type="ECO:0000259" key="5">
    <source>
        <dbReference type="PROSITE" id="PS50984"/>
    </source>
</evidence>
<dbReference type="InterPro" id="IPR050170">
    <property type="entry name" value="TruD_pseudoU_synthase"/>
</dbReference>
<feature type="non-terminal residue" evidence="6">
    <location>
        <position position="186"/>
    </location>
</feature>
<accession>A0A3B9IK38</accession>
<dbReference type="InterPro" id="IPR011760">
    <property type="entry name" value="PsdUridine_synth_TruD_insert"/>
</dbReference>
<evidence type="ECO:0000313" key="7">
    <source>
        <dbReference type="Proteomes" id="UP000257706"/>
    </source>
</evidence>
<dbReference type="GO" id="GO:0008033">
    <property type="term" value="P:tRNA processing"/>
    <property type="evidence" value="ECO:0007669"/>
    <property type="project" value="UniProtKB-KW"/>
</dbReference>
<organism evidence="6 7">
    <name type="scientific">Tistrella mobilis</name>
    <dbReference type="NCBI Taxonomy" id="171437"/>
    <lineage>
        <taxon>Bacteria</taxon>
        <taxon>Pseudomonadati</taxon>
        <taxon>Pseudomonadota</taxon>
        <taxon>Alphaproteobacteria</taxon>
        <taxon>Geminicoccales</taxon>
        <taxon>Geminicoccaceae</taxon>
        <taxon>Tistrella</taxon>
    </lineage>
</organism>
<sequence length="186" mass="20833">MTEQLLGPRVWGESCGRAVLKATPDDFRVTEVLDIALSGAGEHLWLLIEKRGLNTEEVARQLARAAGISLRNVSYAGLKDRQAVTRQWFSLQLPGRADPDFSALWNDQLRCLEQARHQRKLQRGAHSANGFFIRLTDLVADQSQLDERLQIIAAQGVPNYFGPQRFGRDGSNLHDARRWAGQGGYP</sequence>
<dbReference type="GO" id="GO:0005829">
    <property type="term" value="C:cytosol"/>
    <property type="evidence" value="ECO:0007669"/>
    <property type="project" value="TreeGrafter"/>
</dbReference>
<dbReference type="Pfam" id="PF01142">
    <property type="entry name" value="TruD"/>
    <property type="match status" value="1"/>
</dbReference>
<dbReference type="GO" id="GO:0009982">
    <property type="term" value="F:pseudouridine synthase activity"/>
    <property type="evidence" value="ECO:0007669"/>
    <property type="project" value="InterPro"/>
</dbReference>
<feature type="compositionally biased region" description="Basic and acidic residues" evidence="4">
    <location>
        <begin position="166"/>
        <end position="178"/>
    </location>
</feature>
<dbReference type="PANTHER" id="PTHR47811">
    <property type="entry name" value="TRNA PSEUDOURIDINE SYNTHASE D"/>
    <property type="match status" value="1"/>
</dbReference>
<keyword evidence="2" id="KW-0819">tRNA processing</keyword>
<feature type="domain" description="TRUD" evidence="5">
    <location>
        <begin position="156"/>
        <end position="186"/>
    </location>
</feature>
<dbReference type="InterPro" id="IPR001656">
    <property type="entry name" value="PsdUridine_synth_TruD"/>
</dbReference>
<feature type="region of interest" description="Disordered" evidence="4">
    <location>
        <begin position="166"/>
        <end position="186"/>
    </location>
</feature>
<evidence type="ECO:0000256" key="2">
    <source>
        <dbReference type="ARBA" id="ARBA00022694"/>
    </source>
</evidence>
<evidence type="ECO:0000256" key="4">
    <source>
        <dbReference type="SAM" id="MobiDB-lite"/>
    </source>
</evidence>
<evidence type="ECO:0000256" key="3">
    <source>
        <dbReference type="ARBA" id="ARBA00023235"/>
    </source>
</evidence>
<dbReference type="GO" id="GO:0140098">
    <property type="term" value="F:catalytic activity, acting on RNA"/>
    <property type="evidence" value="ECO:0007669"/>
    <property type="project" value="UniProtKB-ARBA"/>
</dbReference>
<gene>
    <name evidence="6" type="ORF">DCK97_11755</name>
</gene>
<evidence type="ECO:0000313" key="6">
    <source>
        <dbReference type="EMBL" id="HAE48086.1"/>
    </source>
</evidence>
<reference evidence="6 7" key="1">
    <citation type="journal article" date="2018" name="Nat. Biotechnol.">
        <title>A standardized bacterial taxonomy based on genome phylogeny substantially revises the tree of life.</title>
        <authorList>
            <person name="Parks D.H."/>
            <person name="Chuvochina M."/>
            <person name="Waite D.W."/>
            <person name="Rinke C."/>
            <person name="Skarshewski A."/>
            <person name="Chaumeil P.A."/>
            <person name="Hugenholtz P."/>
        </authorList>
    </citation>
    <scope>NUCLEOTIDE SEQUENCE [LARGE SCALE GENOMIC DNA]</scope>
    <source>
        <strain evidence="6">UBA8739</strain>
    </source>
</reference>
<dbReference type="InterPro" id="IPR020119">
    <property type="entry name" value="PsdUridine_synth_TruD_CS"/>
</dbReference>
<keyword evidence="3" id="KW-0413">Isomerase</keyword>
<dbReference type="Proteomes" id="UP000257706">
    <property type="component" value="Unassembled WGS sequence"/>
</dbReference>
<dbReference type="PROSITE" id="PS01268">
    <property type="entry name" value="UPF0024"/>
    <property type="match status" value="1"/>
</dbReference>
<protein>
    <submittedName>
        <fullName evidence="6">tRNA pseudouridine(13) synthase TruD</fullName>
    </submittedName>
</protein>
<dbReference type="Gene3D" id="3.30.2350.20">
    <property type="entry name" value="TruD, catalytic domain"/>
    <property type="match status" value="1"/>
</dbReference>
<proteinExistence type="inferred from homology"/>
<dbReference type="GO" id="GO:0003723">
    <property type="term" value="F:RNA binding"/>
    <property type="evidence" value="ECO:0007669"/>
    <property type="project" value="InterPro"/>
</dbReference>
<dbReference type="AlphaFoldDB" id="A0A3B9IK38"/>
<dbReference type="PROSITE" id="PS50984">
    <property type="entry name" value="TRUD"/>
    <property type="match status" value="1"/>
</dbReference>
<dbReference type="SUPFAM" id="SSF55120">
    <property type="entry name" value="Pseudouridine synthase"/>
    <property type="match status" value="1"/>
</dbReference>
<dbReference type="GO" id="GO:0001522">
    <property type="term" value="P:pseudouridine synthesis"/>
    <property type="evidence" value="ECO:0007669"/>
    <property type="project" value="InterPro"/>
</dbReference>
<name>A0A3B9IK38_9PROT</name>
<dbReference type="InterPro" id="IPR020103">
    <property type="entry name" value="PsdUridine_synth_cat_dom_sf"/>
</dbReference>